<keyword evidence="2 5" id="KW-0012">Acyltransferase</keyword>
<dbReference type="NCBIfam" id="NF006829">
    <property type="entry name" value="PRK09352.1"/>
    <property type="match status" value="1"/>
</dbReference>
<dbReference type="EMBL" id="LN614827">
    <property type="protein sequence ID" value="CEG55623.1"/>
    <property type="molecule type" value="Genomic_DNA"/>
</dbReference>
<gene>
    <name evidence="5" type="ORF">LFA_0142</name>
</gene>
<dbReference type="Proteomes" id="UP000032430">
    <property type="component" value="Chromosome I"/>
</dbReference>
<dbReference type="InterPro" id="IPR013751">
    <property type="entry name" value="ACP_syn_III_N"/>
</dbReference>
<dbReference type="GO" id="GO:0044550">
    <property type="term" value="P:secondary metabolite biosynthetic process"/>
    <property type="evidence" value="ECO:0007669"/>
    <property type="project" value="TreeGrafter"/>
</dbReference>
<dbReference type="InterPro" id="IPR016039">
    <property type="entry name" value="Thiolase-like"/>
</dbReference>
<dbReference type="PANTHER" id="PTHR34069:SF2">
    <property type="entry name" value="BETA-KETOACYL-[ACYL-CARRIER-PROTEIN] SYNTHASE III"/>
    <property type="match status" value="1"/>
</dbReference>
<dbReference type="EC" id="2.3.1.180" evidence="5"/>
<dbReference type="Pfam" id="PF08545">
    <property type="entry name" value="ACP_syn_III"/>
    <property type="match status" value="1"/>
</dbReference>
<protein>
    <submittedName>
        <fullName evidence="5">3-oxoacyl-[acyl-carrier-protein] synthase III</fullName>
        <ecNumber evidence="5">2.3.1.180</ecNumber>
    </submittedName>
</protein>
<dbReference type="GO" id="GO:0004315">
    <property type="term" value="F:3-oxoacyl-[acyl-carrier-protein] synthase activity"/>
    <property type="evidence" value="ECO:0007669"/>
    <property type="project" value="InterPro"/>
</dbReference>
<dbReference type="CDD" id="cd00830">
    <property type="entry name" value="KAS_III"/>
    <property type="match status" value="1"/>
</dbReference>
<reference evidence="6" key="1">
    <citation type="submission" date="2014-09" db="EMBL/GenBank/DDBJ databases">
        <authorList>
            <person name="Gomez-Valero L."/>
        </authorList>
    </citation>
    <scope>NUCLEOTIDE SEQUENCE [LARGE SCALE GENOMIC DNA]</scope>
    <source>
        <strain evidence="6">ATCC700992</strain>
    </source>
</reference>
<dbReference type="Pfam" id="PF08541">
    <property type="entry name" value="ACP_syn_III_C"/>
    <property type="match status" value="1"/>
</dbReference>
<dbReference type="PANTHER" id="PTHR34069">
    <property type="entry name" value="3-OXOACYL-[ACYL-CARRIER-PROTEIN] SYNTHASE 3"/>
    <property type="match status" value="1"/>
</dbReference>
<name>A0A098FZG8_9GAMM</name>
<dbReference type="KEGG" id="lfa:LFA_0142"/>
<evidence type="ECO:0000256" key="1">
    <source>
        <dbReference type="ARBA" id="ARBA00022679"/>
    </source>
</evidence>
<accession>A0A098FZG8</accession>
<dbReference type="SUPFAM" id="SSF53901">
    <property type="entry name" value="Thiolase-like"/>
    <property type="match status" value="1"/>
</dbReference>
<proteinExistence type="predicted"/>
<dbReference type="GO" id="GO:0006633">
    <property type="term" value="P:fatty acid biosynthetic process"/>
    <property type="evidence" value="ECO:0007669"/>
    <property type="project" value="InterPro"/>
</dbReference>
<dbReference type="HOGENOM" id="CLU_039592_4_2_6"/>
<dbReference type="GO" id="GO:0033818">
    <property type="term" value="F:beta-ketoacyl-acyl-carrier-protein synthase III activity"/>
    <property type="evidence" value="ECO:0007669"/>
    <property type="project" value="UniProtKB-EC"/>
</dbReference>
<organism evidence="5 6">
    <name type="scientific">Legionella fallonii LLAP-10</name>
    <dbReference type="NCBI Taxonomy" id="1212491"/>
    <lineage>
        <taxon>Bacteria</taxon>
        <taxon>Pseudomonadati</taxon>
        <taxon>Pseudomonadota</taxon>
        <taxon>Gammaproteobacteria</taxon>
        <taxon>Legionellales</taxon>
        <taxon>Legionellaceae</taxon>
        <taxon>Legionella</taxon>
    </lineage>
</organism>
<dbReference type="NCBIfam" id="NF005541">
    <property type="entry name" value="PRK07204.1"/>
    <property type="match status" value="1"/>
</dbReference>
<evidence type="ECO:0000256" key="2">
    <source>
        <dbReference type="ARBA" id="ARBA00023315"/>
    </source>
</evidence>
<feature type="domain" description="Beta-ketoacyl-[acyl-carrier-protein] synthase III C-terminal" evidence="3">
    <location>
        <begin position="238"/>
        <end position="326"/>
    </location>
</feature>
<dbReference type="OrthoDB" id="4336181at2"/>
<dbReference type="STRING" id="1212491.LFA_0142"/>
<dbReference type="AlphaFoldDB" id="A0A098FZG8"/>
<keyword evidence="1 5" id="KW-0808">Transferase</keyword>
<dbReference type="Gene3D" id="3.40.47.10">
    <property type="match status" value="1"/>
</dbReference>
<evidence type="ECO:0000259" key="4">
    <source>
        <dbReference type="Pfam" id="PF08545"/>
    </source>
</evidence>
<feature type="domain" description="Beta-ketoacyl-[acyl-carrier-protein] synthase III N-terminal" evidence="4">
    <location>
        <begin position="109"/>
        <end position="186"/>
    </location>
</feature>
<evidence type="ECO:0000313" key="6">
    <source>
        <dbReference type="Proteomes" id="UP000032430"/>
    </source>
</evidence>
<evidence type="ECO:0000259" key="3">
    <source>
        <dbReference type="Pfam" id="PF08541"/>
    </source>
</evidence>
<dbReference type="RefSeq" id="WP_045094474.1">
    <property type="nucleotide sequence ID" value="NZ_LN614827.1"/>
</dbReference>
<dbReference type="InterPro" id="IPR013747">
    <property type="entry name" value="ACP_syn_III_C"/>
</dbReference>
<sequence>MPAVKITGLGHYLPENKILSSELDQQLGLEKGSVQKKSGLISRHFATQRETTSYMGAQAALRAIEHAGLTLQEIDVIISASGANEQGIPCTAALIQKQLGLAHSGIPCFDISSTCLSFLTALDTMSYLIEGGRFKRALIVSSDLPSRGLNWHDMETCTIFGDGAAACVLEKSTHSSRIIASHMITHSAGAEFCRIEAGGTLFPPSQPHDKALGLFYMDGKKVFKLASQLLEQSTEALLSKAGVTMSDIHWVVPHQASLLAMHHMRKRLAIPTEKVVDIYATHGNQMAASLPNALSNYVYANKIHRGQLLYLIGTGAGISASGIILEF</sequence>
<evidence type="ECO:0000313" key="5">
    <source>
        <dbReference type="EMBL" id="CEG55623.1"/>
    </source>
</evidence>
<keyword evidence="6" id="KW-1185">Reference proteome</keyword>